<organism evidence="1 2">
    <name type="scientific">Paenibacillus wenxiniae</name>
    <dbReference type="NCBI Taxonomy" id="1636843"/>
    <lineage>
        <taxon>Bacteria</taxon>
        <taxon>Bacillati</taxon>
        <taxon>Bacillota</taxon>
        <taxon>Bacilli</taxon>
        <taxon>Bacillales</taxon>
        <taxon>Paenibacillaceae</taxon>
        <taxon>Paenibacillus</taxon>
    </lineage>
</organism>
<gene>
    <name evidence="1" type="ORF">ACFSC9_00610</name>
</gene>
<evidence type="ECO:0000313" key="1">
    <source>
        <dbReference type="EMBL" id="MFD1884022.1"/>
    </source>
</evidence>
<proteinExistence type="predicted"/>
<accession>A0ABW4RCP8</accession>
<comment type="caution">
    <text evidence="1">The sequence shown here is derived from an EMBL/GenBank/DDBJ whole genome shotgun (WGS) entry which is preliminary data.</text>
</comment>
<protein>
    <submittedName>
        <fullName evidence="1">Uncharacterized protein</fullName>
    </submittedName>
</protein>
<dbReference type="EMBL" id="JBHUEH010000003">
    <property type="protein sequence ID" value="MFD1884022.1"/>
    <property type="molecule type" value="Genomic_DNA"/>
</dbReference>
<sequence>MRQSEYTTFYERRGNVKYPVRGKLFMRHRGRAIYVRNGVLTDGLTGRLVLDFKADAGGRTVIESLDIAIDFLVAVQKTLPSRLRRSNRRPVKWRSMRNGCYTVNGKVIATKEDTHEQR</sequence>
<name>A0ABW4RCP8_9BACL</name>
<reference evidence="2" key="1">
    <citation type="journal article" date="2019" name="Int. J. Syst. Evol. Microbiol.">
        <title>The Global Catalogue of Microorganisms (GCM) 10K type strain sequencing project: providing services to taxonomists for standard genome sequencing and annotation.</title>
        <authorList>
            <consortium name="The Broad Institute Genomics Platform"/>
            <consortium name="The Broad Institute Genome Sequencing Center for Infectious Disease"/>
            <person name="Wu L."/>
            <person name="Ma J."/>
        </authorList>
    </citation>
    <scope>NUCLEOTIDE SEQUENCE [LARGE SCALE GENOMIC DNA]</scope>
    <source>
        <strain evidence="2">CCUG 54950</strain>
    </source>
</reference>
<keyword evidence="2" id="KW-1185">Reference proteome</keyword>
<dbReference type="Proteomes" id="UP001597233">
    <property type="component" value="Unassembled WGS sequence"/>
</dbReference>
<dbReference type="RefSeq" id="WP_347327430.1">
    <property type="nucleotide sequence ID" value="NZ_JBCGUH010000030.1"/>
</dbReference>
<evidence type="ECO:0000313" key="2">
    <source>
        <dbReference type="Proteomes" id="UP001597233"/>
    </source>
</evidence>